<organism evidence="1">
    <name type="scientific">Brugia timori</name>
    <dbReference type="NCBI Taxonomy" id="42155"/>
    <lineage>
        <taxon>Eukaryota</taxon>
        <taxon>Metazoa</taxon>
        <taxon>Ecdysozoa</taxon>
        <taxon>Nematoda</taxon>
        <taxon>Chromadorea</taxon>
        <taxon>Rhabditida</taxon>
        <taxon>Spirurina</taxon>
        <taxon>Spiruromorpha</taxon>
        <taxon>Filarioidea</taxon>
        <taxon>Onchocercidae</taxon>
        <taxon>Brugia</taxon>
    </lineage>
</organism>
<evidence type="ECO:0000313" key="1">
    <source>
        <dbReference type="WBParaSite" id="BTMF_0001636201-mRNA-1"/>
    </source>
</evidence>
<reference evidence="1" key="1">
    <citation type="submission" date="2017-02" db="UniProtKB">
        <authorList>
            <consortium name="WormBaseParasite"/>
        </authorList>
    </citation>
    <scope>IDENTIFICATION</scope>
</reference>
<sequence>LLLHRLDVIVLQRHVQAASKSHPILQRIVLEINVLLNHSRLSRTSMQQGMADTDNKIMQEVYC</sequence>
<protein>
    <submittedName>
        <fullName evidence="1">Estrogen receptor alpha</fullName>
    </submittedName>
</protein>
<dbReference type="AlphaFoldDB" id="A0A0R3R8K6"/>
<accession>A0A0R3R8K6</accession>
<dbReference type="WBParaSite" id="BTMF_0001636201-mRNA-1">
    <property type="protein sequence ID" value="BTMF_0001636201-mRNA-1"/>
    <property type="gene ID" value="BTMF_0001636201"/>
</dbReference>
<proteinExistence type="predicted"/>
<name>A0A0R3R8K6_9BILA</name>